<dbReference type="PROSITE" id="PS00161">
    <property type="entry name" value="ISOCITRATE_LYASE"/>
    <property type="match status" value="1"/>
</dbReference>
<dbReference type="InterPro" id="IPR015813">
    <property type="entry name" value="Pyrv/PenolPyrv_kinase-like_dom"/>
</dbReference>
<organism evidence="1 2">
    <name type="scientific">Toxoplasma gondii GAB2-2007-GAL-DOM2</name>
    <dbReference type="NCBI Taxonomy" id="1130820"/>
    <lineage>
        <taxon>Eukaryota</taxon>
        <taxon>Sar</taxon>
        <taxon>Alveolata</taxon>
        <taxon>Apicomplexa</taxon>
        <taxon>Conoidasida</taxon>
        <taxon>Coccidia</taxon>
        <taxon>Eucoccidiorida</taxon>
        <taxon>Eimeriorina</taxon>
        <taxon>Sarcocystidae</taxon>
        <taxon>Toxoplasma</taxon>
    </lineage>
</organism>
<comment type="caution">
    <text evidence="1">The sequence shown here is derived from an EMBL/GenBank/DDBJ whole genome shotgun (WGS) entry which is preliminary data.</text>
</comment>
<dbReference type="VEuPathDB" id="ToxoDB:TGDOM2_293810"/>
<dbReference type="InterPro" id="IPR018523">
    <property type="entry name" value="Isocitrate_lyase_ph_CS"/>
</dbReference>
<dbReference type="Pfam" id="PF13714">
    <property type="entry name" value="PEP_mutase"/>
    <property type="match status" value="1"/>
</dbReference>
<dbReference type="Gene3D" id="3.20.20.60">
    <property type="entry name" value="Phosphoenolpyruvate-binding domains"/>
    <property type="match status" value="1"/>
</dbReference>
<dbReference type="PANTHER" id="PTHR42905:SF5">
    <property type="entry name" value="CARBOXYVINYL-CARBOXYPHOSPHONATE PHOSPHORYLMUTASE, CHLOROPLASTIC"/>
    <property type="match status" value="1"/>
</dbReference>
<dbReference type="EC" id="4.1.3.30" evidence="1"/>
<dbReference type="EMBL" id="AHZU02001481">
    <property type="protein sequence ID" value="KFG31926.1"/>
    <property type="molecule type" value="Genomic_DNA"/>
</dbReference>
<reference evidence="1 2" key="1">
    <citation type="submission" date="2014-02" db="EMBL/GenBank/DDBJ databases">
        <authorList>
            <person name="Sibley D."/>
            <person name="Venepally P."/>
            <person name="Karamycheva S."/>
            <person name="Hadjithomas M."/>
            <person name="Khan A."/>
            <person name="Brunk B."/>
            <person name="Roos D."/>
            <person name="Caler E."/>
            <person name="Lorenzi H."/>
        </authorList>
    </citation>
    <scope>NUCLEOTIDE SEQUENCE [LARGE SCALE GENOMIC DNA]</scope>
    <source>
        <strain evidence="1 2">GAB2-2007-GAL-DOM2</strain>
    </source>
</reference>
<dbReference type="SUPFAM" id="SSF51621">
    <property type="entry name" value="Phosphoenolpyruvate/pyruvate domain"/>
    <property type="match status" value="1"/>
</dbReference>
<accession>A0A086JIF8</accession>
<evidence type="ECO:0000313" key="2">
    <source>
        <dbReference type="Proteomes" id="UP000028837"/>
    </source>
</evidence>
<dbReference type="CDD" id="cd00377">
    <property type="entry name" value="ICL_PEPM"/>
    <property type="match status" value="1"/>
</dbReference>
<evidence type="ECO:0000313" key="1">
    <source>
        <dbReference type="EMBL" id="KFG31926.1"/>
    </source>
</evidence>
<dbReference type="PANTHER" id="PTHR42905">
    <property type="entry name" value="PHOSPHOENOLPYRUVATE CARBOXYLASE"/>
    <property type="match status" value="1"/>
</dbReference>
<dbReference type="OrthoDB" id="429143at2759"/>
<keyword evidence="1" id="KW-0456">Lyase</keyword>
<protein>
    <submittedName>
        <fullName evidence="1">Carboxyvinyl-carboxyphosphonate phosphorylmutase</fullName>
        <ecNumber evidence="1">4.1.3.30</ecNumber>
    </submittedName>
</protein>
<sequence>MTIEFNVPKSFCFDFRKECLEPLSVSTSFFVALPRRFPVLVSAFRLTTSLHSHSMASRAPHAGQRLRSLMQKKCVMLPGAYNGLTARLAAEAGFEGVYVSGAALSACQGVPDIGILGLEDFTRVISQAASVTSLPVLADADTGFGGPEMVRRTVFAYNQAGAAGLHIEDQRLPKKCGHLEGKQLVSIEEMEEKIKAAAAASQDCSNGDFIICARTDARSVDGLDAAVERAVRYAAAGADMLFPEGLETEEEFQAFAHALAVLPGKAPFGGPYLLANMTEFGKTPIMELSTFEGLGYHCVIYPVSPLRVAMKSVKGMLVDLRKNGSVGHSLEKMYTRQELYSTLHYRPEGTWTYPSASVCMDKAVEDTEA</sequence>
<dbReference type="InterPro" id="IPR039556">
    <property type="entry name" value="ICL/PEPM"/>
</dbReference>
<dbReference type="InterPro" id="IPR040442">
    <property type="entry name" value="Pyrv_kinase-like_dom_sf"/>
</dbReference>
<dbReference type="AlphaFoldDB" id="A0A086JIF8"/>
<name>A0A086JIF8_TOXGO</name>
<proteinExistence type="predicted"/>
<dbReference type="Proteomes" id="UP000028837">
    <property type="component" value="Unassembled WGS sequence"/>
</dbReference>
<gene>
    <name evidence="1" type="ORF">TGDOM2_293810</name>
</gene>
<dbReference type="GO" id="GO:0046421">
    <property type="term" value="F:methylisocitrate lyase activity"/>
    <property type="evidence" value="ECO:0007669"/>
    <property type="project" value="UniProtKB-EC"/>
</dbReference>